<feature type="domain" description="Pyrrolo-quinoline quinone repeat" evidence="3">
    <location>
        <begin position="157"/>
        <end position="274"/>
    </location>
</feature>
<dbReference type="InterPro" id="IPR020610">
    <property type="entry name" value="Thiolase_AS"/>
</dbReference>
<organism evidence="4 5">
    <name type="scientific">Streptomyces lucensis JCM 4490</name>
    <dbReference type="NCBI Taxonomy" id="1306176"/>
    <lineage>
        <taxon>Bacteria</taxon>
        <taxon>Bacillati</taxon>
        <taxon>Actinomycetota</taxon>
        <taxon>Actinomycetes</taxon>
        <taxon>Kitasatosporales</taxon>
        <taxon>Streptomycetaceae</taxon>
        <taxon>Streptomyces</taxon>
    </lineage>
</organism>
<dbReference type="InterPro" id="IPR015943">
    <property type="entry name" value="WD40/YVTN_repeat-like_dom_sf"/>
</dbReference>
<dbReference type="AlphaFoldDB" id="A0A918JF17"/>
<feature type="region of interest" description="Disordered" evidence="1">
    <location>
        <begin position="33"/>
        <end position="58"/>
    </location>
</feature>
<evidence type="ECO:0000313" key="5">
    <source>
        <dbReference type="Proteomes" id="UP000620224"/>
    </source>
</evidence>
<evidence type="ECO:0000256" key="2">
    <source>
        <dbReference type="SAM" id="SignalP"/>
    </source>
</evidence>
<reference evidence="4" key="2">
    <citation type="submission" date="2020-09" db="EMBL/GenBank/DDBJ databases">
        <authorList>
            <person name="Sun Q."/>
            <person name="Ohkuma M."/>
        </authorList>
    </citation>
    <scope>NUCLEOTIDE SEQUENCE</scope>
    <source>
        <strain evidence="4">JCM 4490</strain>
    </source>
</reference>
<keyword evidence="2" id="KW-0732">Signal</keyword>
<dbReference type="InterPro" id="IPR002372">
    <property type="entry name" value="PQQ_rpt_dom"/>
</dbReference>
<feature type="signal peptide" evidence="2">
    <location>
        <begin position="1"/>
        <end position="27"/>
    </location>
</feature>
<dbReference type="PROSITE" id="PS51257">
    <property type="entry name" value="PROKAR_LIPOPROTEIN"/>
    <property type="match status" value="1"/>
</dbReference>
<protein>
    <recommendedName>
        <fullName evidence="3">Pyrrolo-quinoline quinone repeat domain-containing protein</fullName>
    </recommendedName>
</protein>
<dbReference type="PROSITE" id="PS00099">
    <property type="entry name" value="THIOLASE_3"/>
    <property type="match status" value="1"/>
</dbReference>
<dbReference type="Proteomes" id="UP000620224">
    <property type="component" value="Unassembled WGS sequence"/>
</dbReference>
<dbReference type="GO" id="GO:0016747">
    <property type="term" value="F:acyltransferase activity, transferring groups other than amino-acyl groups"/>
    <property type="evidence" value="ECO:0007669"/>
    <property type="project" value="InterPro"/>
</dbReference>
<feature type="chain" id="PRO_5039490161" description="Pyrrolo-quinoline quinone repeat domain-containing protein" evidence="2">
    <location>
        <begin position="28"/>
        <end position="430"/>
    </location>
</feature>
<gene>
    <name evidence="4" type="ORF">GCM10010503_64400</name>
</gene>
<feature type="compositionally biased region" description="Gly residues" evidence="1">
    <location>
        <begin position="33"/>
        <end position="48"/>
    </location>
</feature>
<evidence type="ECO:0000259" key="3">
    <source>
        <dbReference type="Pfam" id="PF13360"/>
    </source>
</evidence>
<reference evidence="4" key="1">
    <citation type="journal article" date="2014" name="Int. J. Syst. Evol. Microbiol.">
        <title>Complete genome sequence of Corynebacterium casei LMG S-19264T (=DSM 44701T), isolated from a smear-ripened cheese.</title>
        <authorList>
            <consortium name="US DOE Joint Genome Institute (JGI-PGF)"/>
            <person name="Walter F."/>
            <person name="Albersmeier A."/>
            <person name="Kalinowski J."/>
            <person name="Ruckert C."/>
        </authorList>
    </citation>
    <scope>NUCLEOTIDE SEQUENCE</scope>
    <source>
        <strain evidence="4">JCM 4490</strain>
    </source>
</reference>
<keyword evidence="5" id="KW-1185">Reference proteome</keyword>
<dbReference type="InterPro" id="IPR011047">
    <property type="entry name" value="Quinoprotein_ADH-like_sf"/>
</dbReference>
<dbReference type="Pfam" id="PF13360">
    <property type="entry name" value="PQQ_2"/>
    <property type="match status" value="1"/>
</dbReference>
<sequence length="430" mass="44001">MLSRRTTRTARILAPVGVVLGLLTACGGGGSGDAGGQDGGTHRSGGGQQSKAKPYDPPLKFEYPAAQHVVSGRWTVRLDGTTAYAVSDDQVKAVDVLDGKERWTAGPKGAATRDTGYATGEMARPTLTEIDGRRAVLAAFGVTTPGSGTTPDRNSVELAALDAGSGRRLWTATVDRPESGAKGAPVLVGTDGTAHAVVELGGDGDAVTLGISLDSGKVAWTAKGFAAKFVDGGTVVGLADSNGETDGGIGVQGLKSSDGSRRWSYDAPELNGATLTWAGGGLFTAGVDPHEALEEDGVALLATSTGRPPAAYPSGKTAGLSRLTCQFDDRGTTVCESALPDGHKRVFALDRSFRQLWSIDGADGSRLLPDVTTVWHGAVYGTTDNGPVVLDARTGKDRATSPAIAPYQVNEYAGLASTPSTGIEAYRAVG</sequence>
<dbReference type="SUPFAM" id="SSF50998">
    <property type="entry name" value="Quinoprotein alcohol dehydrogenase-like"/>
    <property type="match status" value="1"/>
</dbReference>
<dbReference type="EMBL" id="BMUE01000021">
    <property type="protein sequence ID" value="GGW77709.1"/>
    <property type="molecule type" value="Genomic_DNA"/>
</dbReference>
<evidence type="ECO:0000313" key="4">
    <source>
        <dbReference type="EMBL" id="GGW77709.1"/>
    </source>
</evidence>
<name>A0A918JF17_9ACTN</name>
<accession>A0A918JF17</accession>
<comment type="caution">
    <text evidence="4">The sequence shown here is derived from an EMBL/GenBank/DDBJ whole genome shotgun (WGS) entry which is preliminary data.</text>
</comment>
<proteinExistence type="predicted"/>
<dbReference type="Gene3D" id="2.130.10.10">
    <property type="entry name" value="YVTN repeat-like/Quinoprotein amine dehydrogenase"/>
    <property type="match status" value="1"/>
</dbReference>
<evidence type="ECO:0000256" key="1">
    <source>
        <dbReference type="SAM" id="MobiDB-lite"/>
    </source>
</evidence>